<keyword evidence="6 13" id="KW-1133">Transmembrane helix</keyword>
<evidence type="ECO:0000256" key="3">
    <source>
        <dbReference type="ARBA" id="ARBA00022516"/>
    </source>
</evidence>
<dbReference type="InterPro" id="IPR050324">
    <property type="entry name" value="CDP-alcohol_PTase-I"/>
</dbReference>
<keyword evidence="3" id="KW-0444">Lipid biosynthesis</keyword>
<dbReference type="InterPro" id="IPR048254">
    <property type="entry name" value="CDP_ALCOHOL_P_TRANSF_CS"/>
</dbReference>
<evidence type="ECO:0000256" key="5">
    <source>
        <dbReference type="ARBA" id="ARBA00022692"/>
    </source>
</evidence>
<dbReference type="InterPro" id="IPR000462">
    <property type="entry name" value="CDP-OH_P_trans"/>
</dbReference>
<keyword evidence="7" id="KW-0443">Lipid metabolism</keyword>
<evidence type="ECO:0000256" key="1">
    <source>
        <dbReference type="ARBA" id="ARBA00004141"/>
    </source>
</evidence>
<dbReference type="PANTHER" id="PTHR14269">
    <property type="entry name" value="CDP-DIACYLGLYCEROL--GLYCEROL-3-PHOSPHATE 3-PHOSPHATIDYLTRANSFERASE-RELATED"/>
    <property type="match status" value="1"/>
</dbReference>
<evidence type="ECO:0000256" key="7">
    <source>
        <dbReference type="ARBA" id="ARBA00023098"/>
    </source>
</evidence>
<evidence type="ECO:0000256" key="13">
    <source>
        <dbReference type="SAM" id="Phobius"/>
    </source>
</evidence>
<dbReference type="PROSITE" id="PS00379">
    <property type="entry name" value="CDP_ALCOHOL_P_TRANSF"/>
    <property type="match status" value="1"/>
</dbReference>
<dbReference type="Gene3D" id="1.20.120.1760">
    <property type="match status" value="1"/>
</dbReference>
<feature type="transmembrane region" description="Helical" evidence="13">
    <location>
        <begin position="206"/>
        <end position="227"/>
    </location>
</feature>
<accession>A0AB38A4L5</accession>
<dbReference type="EMBL" id="FNSH01000001">
    <property type="protein sequence ID" value="SEB41373.1"/>
    <property type="molecule type" value="Genomic_DNA"/>
</dbReference>
<evidence type="ECO:0000256" key="8">
    <source>
        <dbReference type="ARBA" id="ARBA00023136"/>
    </source>
</evidence>
<comment type="subcellular location">
    <subcellularLocation>
        <location evidence="1">Membrane</location>
        <topology evidence="1">Multi-pass membrane protein</topology>
    </subcellularLocation>
</comment>
<dbReference type="InterPro" id="IPR043130">
    <property type="entry name" value="CDP-OH_PTrfase_TM_dom"/>
</dbReference>
<dbReference type="PANTHER" id="PTHR14269:SF11">
    <property type="entry name" value="CDP-DIACYLGLYCEROL--GLYCEROL-3-PHOSPHATE 3-PHOSPHATIDYLTRANSFERASE"/>
    <property type="match status" value="1"/>
</dbReference>
<proteinExistence type="inferred from homology"/>
<keyword evidence="4 11" id="KW-0808">Transferase</keyword>
<dbReference type="AlphaFoldDB" id="A0AB38A4L5"/>
<comment type="caution">
    <text evidence="14">The sequence shown here is derived from an EMBL/GenBank/DDBJ whole genome shotgun (WGS) entry which is preliminary data.</text>
</comment>
<evidence type="ECO:0000256" key="12">
    <source>
        <dbReference type="SAM" id="MobiDB-lite"/>
    </source>
</evidence>
<keyword evidence="8 13" id="KW-0472">Membrane</keyword>
<dbReference type="Pfam" id="PF01066">
    <property type="entry name" value="CDP-OH_P_transf"/>
    <property type="match status" value="1"/>
</dbReference>
<evidence type="ECO:0000256" key="11">
    <source>
        <dbReference type="RuleBase" id="RU003750"/>
    </source>
</evidence>
<comment type="similarity">
    <text evidence="2 11">Belongs to the CDP-alcohol phosphatidyltransferase class-I family.</text>
</comment>
<keyword evidence="10" id="KW-1208">Phospholipid metabolism</keyword>
<name>A0AB38A4L5_9ACTN</name>
<evidence type="ECO:0000313" key="15">
    <source>
        <dbReference type="Proteomes" id="UP000183687"/>
    </source>
</evidence>
<evidence type="ECO:0000256" key="9">
    <source>
        <dbReference type="ARBA" id="ARBA00023209"/>
    </source>
</evidence>
<protein>
    <submittedName>
        <fullName evidence="14">CDP-diacylglycerol--glycerol-3-phosphate 3-phosphatidyltransferase</fullName>
    </submittedName>
</protein>
<feature type="transmembrane region" description="Helical" evidence="13">
    <location>
        <begin position="115"/>
        <end position="139"/>
    </location>
</feature>
<keyword evidence="9" id="KW-0594">Phospholipid biosynthesis</keyword>
<evidence type="ECO:0000256" key="6">
    <source>
        <dbReference type="ARBA" id="ARBA00022989"/>
    </source>
</evidence>
<evidence type="ECO:0000256" key="4">
    <source>
        <dbReference type="ARBA" id="ARBA00022679"/>
    </source>
</evidence>
<evidence type="ECO:0000256" key="10">
    <source>
        <dbReference type="ARBA" id="ARBA00023264"/>
    </source>
</evidence>
<keyword evidence="5 13" id="KW-0812">Transmembrane</keyword>
<organism evidence="14 15">
    <name type="scientific">Atopobium minutum</name>
    <dbReference type="NCBI Taxonomy" id="1381"/>
    <lineage>
        <taxon>Bacteria</taxon>
        <taxon>Bacillati</taxon>
        <taxon>Actinomycetota</taxon>
        <taxon>Coriobacteriia</taxon>
        <taxon>Coriobacteriales</taxon>
        <taxon>Atopobiaceae</taxon>
        <taxon>Atopobium</taxon>
    </lineage>
</organism>
<dbReference type="GO" id="GO:0016780">
    <property type="term" value="F:phosphotransferase activity, for other substituted phosphate groups"/>
    <property type="evidence" value="ECO:0007669"/>
    <property type="project" value="InterPro"/>
</dbReference>
<dbReference type="GO" id="GO:0016020">
    <property type="term" value="C:membrane"/>
    <property type="evidence" value="ECO:0007669"/>
    <property type="project" value="UniProtKB-SubCell"/>
</dbReference>
<gene>
    <name evidence="14" type="ORF">SAMN04489746_0135</name>
</gene>
<evidence type="ECO:0000256" key="2">
    <source>
        <dbReference type="ARBA" id="ARBA00010441"/>
    </source>
</evidence>
<dbReference type="Proteomes" id="UP000183687">
    <property type="component" value="Unassembled WGS sequence"/>
</dbReference>
<reference evidence="14 15" key="1">
    <citation type="submission" date="2016-10" db="EMBL/GenBank/DDBJ databases">
        <authorList>
            <person name="Varghese N."/>
            <person name="Submissions S."/>
        </authorList>
    </citation>
    <scope>NUCLEOTIDE SEQUENCE [LARGE SCALE GENOMIC DNA]</scope>
    <source>
        <strain evidence="14 15">DSM 20586</strain>
    </source>
</reference>
<evidence type="ECO:0000313" key="14">
    <source>
        <dbReference type="EMBL" id="SEB41373.1"/>
    </source>
</evidence>
<dbReference type="GO" id="GO:0046474">
    <property type="term" value="P:glycerophospholipid biosynthetic process"/>
    <property type="evidence" value="ECO:0007669"/>
    <property type="project" value="TreeGrafter"/>
</dbReference>
<sequence length="249" mass="27721">MVQNRHIKERVKNDLKNKADHDALTAQQTGNTTSPVGTPDNPSTRIVTLANAITFTRLIFTLIFLYLFVTHENRYLALIFYVTAALTDFVDGQVARRTQTVSWVGKIMDPIMDRVLLFTGVLGLVLTNELPLWTAIFVIGRDTYLAIGAQIVQKYRRRPVDVIFIGKITTALLMFGFSDLLLGLPMLKGMHLVSINWLPLLNETPAPLGMLAVYIGVVCSLITAIMYTKTGVSIIRSARSDQKDSVSHV</sequence>
<feature type="region of interest" description="Disordered" evidence="12">
    <location>
        <begin position="18"/>
        <end position="41"/>
    </location>
</feature>
<feature type="transmembrane region" description="Helical" evidence="13">
    <location>
        <begin position="46"/>
        <end position="68"/>
    </location>
</feature>
<feature type="compositionally biased region" description="Polar residues" evidence="12">
    <location>
        <begin position="25"/>
        <end position="41"/>
    </location>
</feature>
<feature type="transmembrane region" description="Helical" evidence="13">
    <location>
        <begin position="160"/>
        <end position="186"/>
    </location>
</feature>
<dbReference type="RefSeq" id="WP_002563632.1">
    <property type="nucleotide sequence ID" value="NZ_CALJSN010000005.1"/>
</dbReference>